<dbReference type="Proteomes" id="UP000250179">
    <property type="component" value="Chromosome"/>
</dbReference>
<keyword evidence="5" id="KW-0812">Transmembrane</keyword>
<keyword evidence="1 3" id="KW-0807">Transducer</keyword>
<feature type="transmembrane region" description="Helical" evidence="5">
    <location>
        <begin position="26"/>
        <end position="43"/>
    </location>
</feature>
<dbReference type="OrthoDB" id="8523at2157"/>
<dbReference type="EMBL" id="CP014862">
    <property type="protein sequence ID" value="ASJ02877.1"/>
    <property type="molecule type" value="Genomic_DNA"/>
</dbReference>
<dbReference type="Pfam" id="PF00015">
    <property type="entry name" value="MCPsignal"/>
    <property type="match status" value="1"/>
</dbReference>
<protein>
    <submittedName>
        <fullName evidence="7">Chemotaxis protein</fullName>
    </submittedName>
</protein>
<dbReference type="GO" id="GO:0016020">
    <property type="term" value="C:membrane"/>
    <property type="evidence" value="ECO:0007669"/>
    <property type="project" value="InterPro"/>
</dbReference>
<evidence type="ECO:0000256" key="3">
    <source>
        <dbReference type="PROSITE-ProRule" id="PRU00284"/>
    </source>
</evidence>
<dbReference type="GeneID" id="33319987"/>
<keyword evidence="5" id="KW-0472">Membrane</keyword>
<dbReference type="PANTHER" id="PTHR32089:SF112">
    <property type="entry name" value="LYSOZYME-LIKE PROTEIN-RELATED"/>
    <property type="match status" value="1"/>
</dbReference>
<evidence type="ECO:0000256" key="5">
    <source>
        <dbReference type="SAM" id="Phobius"/>
    </source>
</evidence>
<evidence type="ECO:0000256" key="2">
    <source>
        <dbReference type="ARBA" id="ARBA00029447"/>
    </source>
</evidence>
<feature type="domain" description="Methyl-accepting transducer" evidence="6">
    <location>
        <begin position="152"/>
        <end position="388"/>
    </location>
</feature>
<proteinExistence type="inferred from homology"/>
<dbReference type="KEGG" id="tprf:A3L09_06195"/>
<evidence type="ECO:0000313" key="7">
    <source>
        <dbReference type="EMBL" id="ASJ02877.1"/>
    </source>
</evidence>
<feature type="coiled-coil region" evidence="4">
    <location>
        <begin position="126"/>
        <end position="201"/>
    </location>
</feature>
<accession>A0A2Z2M986</accession>
<evidence type="ECO:0000259" key="6">
    <source>
        <dbReference type="PROSITE" id="PS50111"/>
    </source>
</evidence>
<dbReference type="InterPro" id="IPR004089">
    <property type="entry name" value="MCPsignal_dom"/>
</dbReference>
<dbReference type="PROSITE" id="PS50111">
    <property type="entry name" value="CHEMOTAXIS_TRANSDUC_2"/>
    <property type="match status" value="1"/>
</dbReference>
<evidence type="ECO:0000256" key="1">
    <source>
        <dbReference type="ARBA" id="ARBA00023224"/>
    </source>
</evidence>
<dbReference type="SMART" id="SM00283">
    <property type="entry name" value="MA"/>
    <property type="match status" value="1"/>
</dbReference>
<sequence>MKAATIGAVTAAPVVTGILAYGGHPLVGLASGVMVGVIAAGYIERFYEQRNKYALVKRVLRAMSRGERVPIPPELSDIREYLVPLAGKESSDLRFLVEDLKRVAKGDLTGKVPITSGLLQAYDNVKKSWIEMLSNMKETLEDVRSELEGIKEASDSLNALERTYDTLNELISRLETQSVKIAELNDHIQALSAAIEQISTQTQQVAEFTIESANAAEKGKEISDEAALKVEKINNVSREMESAVNILSEYSEKIGQIVDVITDIAEQTNLLALNAAIEAARAGEQGRGFAVVADSVRELAEQSRSSAKQIGDLIKEMQESVSGVVSSIHENTRVTQEVGESIQHLIAAFDDIARRANEIANMMNEISKGVDQQASAVQYLVSAVDEISAVNSELSETAQEAVEVSSEAVSRVEPIKDMLGRLVGKLEGLIGMVARIKV</sequence>
<dbReference type="SUPFAM" id="SSF58104">
    <property type="entry name" value="Methyl-accepting chemotaxis protein (MCP) signaling domain"/>
    <property type="match status" value="1"/>
</dbReference>
<comment type="similarity">
    <text evidence="2">Belongs to the methyl-accepting chemotaxis (MCP) protein family.</text>
</comment>
<dbReference type="AlphaFoldDB" id="A0A2Z2M986"/>
<evidence type="ECO:0000256" key="4">
    <source>
        <dbReference type="SAM" id="Coils"/>
    </source>
</evidence>
<dbReference type="CDD" id="cd11386">
    <property type="entry name" value="MCP_signal"/>
    <property type="match status" value="1"/>
</dbReference>
<reference evidence="7 8" key="1">
    <citation type="submission" date="2016-03" db="EMBL/GenBank/DDBJ databases">
        <title>Complete genome sequence of Thermococcus profundus strain DT5432.</title>
        <authorList>
            <person name="Oger P.M."/>
        </authorList>
    </citation>
    <scope>NUCLEOTIDE SEQUENCE [LARGE SCALE GENOMIC DNA]</scope>
    <source>
        <strain evidence="7 8">DT 5432</strain>
    </source>
</reference>
<dbReference type="Gene3D" id="1.10.287.950">
    <property type="entry name" value="Methyl-accepting chemotaxis protein"/>
    <property type="match status" value="1"/>
</dbReference>
<keyword evidence="8" id="KW-1185">Reference proteome</keyword>
<keyword evidence="5" id="KW-1133">Transmembrane helix</keyword>
<gene>
    <name evidence="7" type="ORF">A3L09_06195</name>
</gene>
<dbReference type="GO" id="GO:0007165">
    <property type="term" value="P:signal transduction"/>
    <property type="evidence" value="ECO:0007669"/>
    <property type="project" value="UniProtKB-KW"/>
</dbReference>
<dbReference type="PANTHER" id="PTHR32089">
    <property type="entry name" value="METHYL-ACCEPTING CHEMOTAXIS PROTEIN MCPB"/>
    <property type="match status" value="1"/>
</dbReference>
<evidence type="ECO:0000313" key="8">
    <source>
        <dbReference type="Proteomes" id="UP000250179"/>
    </source>
</evidence>
<keyword evidence="4" id="KW-0175">Coiled coil</keyword>
<name>A0A2Z2M986_THEPR</name>
<dbReference type="RefSeq" id="WP_088858132.1">
    <property type="nucleotide sequence ID" value="NZ_CP014862.1"/>
</dbReference>
<organism evidence="7 8">
    <name type="scientific">Thermococcus profundus</name>
    <dbReference type="NCBI Taxonomy" id="49899"/>
    <lineage>
        <taxon>Archaea</taxon>
        <taxon>Methanobacteriati</taxon>
        <taxon>Methanobacteriota</taxon>
        <taxon>Thermococci</taxon>
        <taxon>Thermococcales</taxon>
        <taxon>Thermococcaceae</taxon>
        <taxon>Thermococcus</taxon>
    </lineage>
</organism>